<evidence type="ECO:0000259" key="1">
    <source>
        <dbReference type="Pfam" id="PF00248"/>
    </source>
</evidence>
<evidence type="ECO:0000313" key="3">
    <source>
        <dbReference type="Proteomes" id="UP000071641"/>
    </source>
</evidence>
<dbReference type="Gene3D" id="3.20.20.100">
    <property type="entry name" value="NADP-dependent oxidoreductase domain"/>
    <property type="match status" value="1"/>
</dbReference>
<dbReference type="InterPro" id="IPR020471">
    <property type="entry name" value="AKR"/>
</dbReference>
<gene>
    <name evidence="2" type="primary">ydhF_2</name>
    <name evidence="2" type="ORF">GCE9029_02539</name>
</gene>
<dbReference type="EC" id="1.-.-.-" evidence="2"/>
<accession>A0A128F3G0</accession>
<dbReference type="EMBL" id="FIZX01000002">
    <property type="protein sequence ID" value="CZF81327.1"/>
    <property type="molecule type" value="Genomic_DNA"/>
</dbReference>
<dbReference type="InterPro" id="IPR050523">
    <property type="entry name" value="AKR_Detox_Biosynth"/>
</dbReference>
<dbReference type="PRINTS" id="PR00069">
    <property type="entry name" value="ALDKETRDTASE"/>
</dbReference>
<name>A0A128F3G0_9GAMM</name>
<dbReference type="Pfam" id="PF00248">
    <property type="entry name" value="Aldo_ket_red"/>
    <property type="match status" value="1"/>
</dbReference>
<dbReference type="CDD" id="cd19092">
    <property type="entry name" value="AKR_BsYcsN_EcYdhF-like"/>
    <property type="match status" value="1"/>
</dbReference>
<proteinExistence type="predicted"/>
<feature type="domain" description="NADP-dependent oxidoreductase" evidence="1">
    <location>
        <begin position="15"/>
        <end position="287"/>
    </location>
</feature>
<dbReference type="OrthoDB" id="9768793at2"/>
<protein>
    <submittedName>
        <fullName evidence="2">Oxidoreductase YdhF</fullName>
        <ecNumber evidence="2">1.-.-.-</ecNumber>
    </submittedName>
</protein>
<dbReference type="GO" id="GO:0016491">
    <property type="term" value="F:oxidoreductase activity"/>
    <property type="evidence" value="ECO:0007669"/>
    <property type="project" value="UniProtKB-KW"/>
</dbReference>
<reference evidence="3" key="1">
    <citation type="submission" date="2016-02" db="EMBL/GenBank/DDBJ databases">
        <authorList>
            <person name="Rodrigo-Torres Lidia"/>
            <person name="Arahal R.David."/>
        </authorList>
    </citation>
    <scope>NUCLEOTIDE SEQUENCE [LARGE SCALE GENOMIC DNA]</scope>
    <source>
        <strain evidence="3">CECT 9029</strain>
    </source>
</reference>
<dbReference type="PANTHER" id="PTHR43364">
    <property type="entry name" value="NADH-SPECIFIC METHYLGLYOXAL REDUCTASE-RELATED"/>
    <property type="match status" value="1"/>
</dbReference>
<keyword evidence="3" id="KW-1185">Reference proteome</keyword>
<sequence>MKYTELHPSLSAFSRLVYGVWRLSDDENTSEAHVRAKVDACLEQGITTFDHADIYGDYSCEEVFGQVLEATPSLRDQIQLVSKCDIMLLSEKYPNRRVKYYDTSEAHIRQSVTNSLQNLKTDHLDLLLIHRPDPFMDHSETGNALDSLIDEGLVKAVGASNFKSWDWELLQSGMRHPLVTNQIEMSLMTRDSFTDGTVSFMQKGGIKPMAWSPLAGGELFGNSEAAQRVKPLLHREAEKFDVGIDAVAIAWLLAHPAGILPVLGTNNIERIRGINDALKVSIDRETWFELWTAAAGEEVA</sequence>
<dbReference type="STRING" id="1796497.GCE9029_02539"/>
<dbReference type="RefSeq" id="WP_062663600.1">
    <property type="nucleotide sequence ID" value="NZ_FIZX01000002.1"/>
</dbReference>
<dbReference type="GO" id="GO:0005829">
    <property type="term" value="C:cytosol"/>
    <property type="evidence" value="ECO:0007669"/>
    <property type="project" value="TreeGrafter"/>
</dbReference>
<dbReference type="Proteomes" id="UP000071641">
    <property type="component" value="Unassembled WGS sequence"/>
</dbReference>
<organism evidence="2 3">
    <name type="scientific">Grimontia celer</name>
    <dbReference type="NCBI Taxonomy" id="1796497"/>
    <lineage>
        <taxon>Bacteria</taxon>
        <taxon>Pseudomonadati</taxon>
        <taxon>Pseudomonadota</taxon>
        <taxon>Gammaproteobacteria</taxon>
        <taxon>Vibrionales</taxon>
        <taxon>Vibrionaceae</taxon>
        <taxon>Grimontia</taxon>
    </lineage>
</organism>
<dbReference type="PANTHER" id="PTHR43364:SF1">
    <property type="entry name" value="OXIDOREDUCTASE YDHF"/>
    <property type="match status" value="1"/>
</dbReference>
<evidence type="ECO:0000313" key="2">
    <source>
        <dbReference type="EMBL" id="CZF81327.1"/>
    </source>
</evidence>
<dbReference type="SUPFAM" id="SSF51430">
    <property type="entry name" value="NAD(P)-linked oxidoreductase"/>
    <property type="match status" value="1"/>
</dbReference>
<dbReference type="InterPro" id="IPR023210">
    <property type="entry name" value="NADP_OxRdtase_dom"/>
</dbReference>
<dbReference type="InterPro" id="IPR036812">
    <property type="entry name" value="NAD(P)_OxRdtase_dom_sf"/>
</dbReference>
<dbReference type="AlphaFoldDB" id="A0A128F3G0"/>
<keyword evidence="2" id="KW-0560">Oxidoreductase</keyword>